<comment type="subcellular location">
    <subcellularLocation>
        <location evidence="1">Cell membrane</location>
        <topology evidence="1">Multi-pass membrane protein</topology>
    </subcellularLocation>
</comment>
<dbReference type="Proteomes" id="UP000245212">
    <property type="component" value="Unassembled WGS sequence"/>
</dbReference>
<name>A0A2V1K4C4_9BURK</name>
<dbReference type="InterPro" id="IPR027379">
    <property type="entry name" value="CLS_N"/>
</dbReference>
<feature type="domain" description="PLD phosphodiesterase" evidence="7">
    <location>
        <begin position="401"/>
        <end position="428"/>
    </location>
</feature>
<feature type="transmembrane region" description="Helical" evidence="6">
    <location>
        <begin position="12"/>
        <end position="33"/>
    </location>
</feature>
<dbReference type="GO" id="GO:0008808">
    <property type="term" value="F:cardiolipin synthase activity"/>
    <property type="evidence" value="ECO:0007669"/>
    <property type="project" value="TreeGrafter"/>
</dbReference>
<dbReference type="CDD" id="cd09163">
    <property type="entry name" value="PLDc_CLS_unchar2_2"/>
    <property type="match status" value="1"/>
</dbReference>
<evidence type="ECO:0000256" key="2">
    <source>
        <dbReference type="ARBA" id="ARBA00022475"/>
    </source>
</evidence>
<evidence type="ECO:0000256" key="5">
    <source>
        <dbReference type="ARBA" id="ARBA00023136"/>
    </source>
</evidence>
<keyword evidence="3 6" id="KW-0812">Transmembrane</keyword>
<dbReference type="SUPFAM" id="SSF56024">
    <property type="entry name" value="Phospholipase D/nuclease"/>
    <property type="match status" value="2"/>
</dbReference>
<keyword evidence="9" id="KW-1185">Reference proteome</keyword>
<reference evidence="9" key="1">
    <citation type="submission" date="2018-05" db="EMBL/GenBank/DDBJ databases">
        <authorList>
            <person name="Li Y."/>
        </authorList>
    </citation>
    <scope>NUCLEOTIDE SEQUENCE [LARGE SCALE GENOMIC DNA]</scope>
    <source>
        <strain evidence="9">3d-2-2</strain>
    </source>
</reference>
<evidence type="ECO:0000256" key="6">
    <source>
        <dbReference type="SAM" id="Phobius"/>
    </source>
</evidence>
<evidence type="ECO:0000256" key="3">
    <source>
        <dbReference type="ARBA" id="ARBA00022692"/>
    </source>
</evidence>
<organism evidence="8 9">
    <name type="scientific">Corticimicrobacter populi</name>
    <dbReference type="NCBI Taxonomy" id="2175229"/>
    <lineage>
        <taxon>Bacteria</taxon>
        <taxon>Pseudomonadati</taxon>
        <taxon>Pseudomonadota</taxon>
        <taxon>Betaproteobacteria</taxon>
        <taxon>Burkholderiales</taxon>
        <taxon>Alcaligenaceae</taxon>
        <taxon>Corticimicrobacter</taxon>
    </lineage>
</organism>
<dbReference type="Gene3D" id="3.30.870.10">
    <property type="entry name" value="Endonuclease Chain A"/>
    <property type="match status" value="2"/>
</dbReference>
<keyword evidence="4 6" id="KW-1133">Transmembrane helix</keyword>
<keyword evidence="5 6" id="KW-0472">Membrane</keyword>
<dbReference type="Pfam" id="PF13091">
    <property type="entry name" value="PLDc_2"/>
    <property type="match status" value="2"/>
</dbReference>
<protein>
    <submittedName>
        <fullName evidence="8">Cardiolipin synthase</fullName>
    </submittedName>
</protein>
<dbReference type="PROSITE" id="PS50035">
    <property type="entry name" value="PLD"/>
    <property type="match status" value="2"/>
</dbReference>
<proteinExistence type="predicted"/>
<comment type="caution">
    <text evidence="8">The sequence shown here is derived from an EMBL/GenBank/DDBJ whole genome shotgun (WGS) entry which is preliminary data.</text>
</comment>
<dbReference type="Pfam" id="PF13396">
    <property type="entry name" value="PLDc_N"/>
    <property type="match status" value="1"/>
</dbReference>
<sequence length="488" mass="53972">MDTLRDFLAEYWPHLAFLTTFGISAIAAVHAAMSKRDVRAAIGWVAVILFSPLFGTFFYLIAGINRIRQDKVHQEHNAAITCPIQHGGRHAVTNLGPFAPRHLWSQKILGDHISGFPLLTNSSIQALDGGPETYPAMLAAIRNARHSVAMTSYIFDCDAIGKEIAEALIDARKRGLEVRVLIDAIGARYSHPPITSMLLRGGVQTALFMNTAFGLRLAYANLRSHRKIMIIDGTLALTGGMNIREEFITPAKGGTPARDAHFRLEGPIVSQLMHIFAQDWKFSTHETLEGPPWFPEDLPPAPDNMHPTAIRVVASGPDQNIGSTHNMILGALAVAERSVRIHTPYFLPDQPLIAALNTAARRGIAVDIVIPSNNNLRMVDYAMTAQLDQILGSGCRVWRAHGIFDHAKLLTVDGAWSYVGTSNLDPRSLRLNFEVDMEVYDPALAAWITRRIDSAITQSSPETLETLRARPRLKQLRNRLIWLASPYL</sequence>
<dbReference type="PANTHER" id="PTHR21248:SF22">
    <property type="entry name" value="PHOSPHOLIPASE D"/>
    <property type="match status" value="1"/>
</dbReference>
<dbReference type="AlphaFoldDB" id="A0A2V1K4C4"/>
<feature type="domain" description="PLD phosphodiesterase" evidence="7">
    <location>
        <begin position="220"/>
        <end position="247"/>
    </location>
</feature>
<accession>A0A2V1K4C4</accession>
<dbReference type="GO" id="GO:0032049">
    <property type="term" value="P:cardiolipin biosynthetic process"/>
    <property type="evidence" value="ECO:0007669"/>
    <property type="project" value="UniProtKB-ARBA"/>
</dbReference>
<dbReference type="CDD" id="cd09157">
    <property type="entry name" value="PLDc_CLS_unchar2_1"/>
    <property type="match status" value="1"/>
</dbReference>
<evidence type="ECO:0000256" key="4">
    <source>
        <dbReference type="ARBA" id="ARBA00022989"/>
    </source>
</evidence>
<dbReference type="RefSeq" id="WP_109060496.1">
    <property type="nucleotide sequence ID" value="NZ_QETA01000001.1"/>
</dbReference>
<dbReference type="GO" id="GO:0005886">
    <property type="term" value="C:plasma membrane"/>
    <property type="evidence" value="ECO:0007669"/>
    <property type="project" value="UniProtKB-SubCell"/>
</dbReference>
<dbReference type="InterPro" id="IPR025202">
    <property type="entry name" value="PLD-like_dom"/>
</dbReference>
<evidence type="ECO:0000259" key="7">
    <source>
        <dbReference type="PROSITE" id="PS50035"/>
    </source>
</evidence>
<gene>
    <name evidence="8" type="ORF">DD235_02700</name>
</gene>
<keyword evidence="2" id="KW-1003">Cell membrane</keyword>
<evidence type="ECO:0000313" key="8">
    <source>
        <dbReference type="EMBL" id="PWF25093.1"/>
    </source>
</evidence>
<feature type="transmembrane region" description="Helical" evidence="6">
    <location>
        <begin position="40"/>
        <end position="62"/>
    </location>
</feature>
<dbReference type="SMART" id="SM00155">
    <property type="entry name" value="PLDc"/>
    <property type="match status" value="2"/>
</dbReference>
<evidence type="ECO:0000313" key="9">
    <source>
        <dbReference type="Proteomes" id="UP000245212"/>
    </source>
</evidence>
<dbReference type="PANTHER" id="PTHR21248">
    <property type="entry name" value="CARDIOLIPIN SYNTHASE"/>
    <property type="match status" value="1"/>
</dbReference>
<dbReference type="EMBL" id="QETA01000001">
    <property type="protein sequence ID" value="PWF25093.1"/>
    <property type="molecule type" value="Genomic_DNA"/>
</dbReference>
<evidence type="ECO:0000256" key="1">
    <source>
        <dbReference type="ARBA" id="ARBA00004651"/>
    </source>
</evidence>
<dbReference type="InterPro" id="IPR001736">
    <property type="entry name" value="PLipase_D/transphosphatidylase"/>
</dbReference>